<name>A0A165HJ46_EXIGL</name>
<evidence type="ECO:0000256" key="3">
    <source>
        <dbReference type="ARBA" id="ARBA00022833"/>
    </source>
</evidence>
<organism evidence="6 7">
    <name type="scientific">Exidia glandulosa HHB12029</name>
    <dbReference type="NCBI Taxonomy" id="1314781"/>
    <lineage>
        <taxon>Eukaryota</taxon>
        <taxon>Fungi</taxon>
        <taxon>Dikarya</taxon>
        <taxon>Basidiomycota</taxon>
        <taxon>Agaricomycotina</taxon>
        <taxon>Agaricomycetes</taxon>
        <taxon>Auriculariales</taxon>
        <taxon>Exidiaceae</taxon>
        <taxon>Exidia</taxon>
    </lineage>
</organism>
<dbReference type="SUPFAM" id="SSF144232">
    <property type="entry name" value="HIT/MYND zinc finger-like"/>
    <property type="match status" value="1"/>
</dbReference>
<dbReference type="InParanoid" id="A0A165HJ46"/>
<evidence type="ECO:0000313" key="7">
    <source>
        <dbReference type="Proteomes" id="UP000077266"/>
    </source>
</evidence>
<evidence type="ECO:0000256" key="2">
    <source>
        <dbReference type="ARBA" id="ARBA00022771"/>
    </source>
</evidence>
<dbReference type="InterPro" id="IPR002893">
    <property type="entry name" value="Znf_MYND"/>
</dbReference>
<keyword evidence="3" id="KW-0862">Zinc</keyword>
<evidence type="ECO:0000259" key="5">
    <source>
        <dbReference type="PROSITE" id="PS50865"/>
    </source>
</evidence>
<gene>
    <name evidence="6" type="ORF">EXIGLDRAFT_769335</name>
</gene>
<dbReference type="EMBL" id="KV426015">
    <property type="protein sequence ID" value="KZV92046.1"/>
    <property type="molecule type" value="Genomic_DNA"/>
</dbReference>
<keyword evidence="2 4" id="KW-0863">Zinc-finger</keyword>
<dbReference type="PROSITE" id="PS50865">
    <property type="entry name" value="ZF_MYND_2"/>
    <property type="match status" value="1"/>
</dbReference>
<sequence>MATTPARDYKQLEARARGFAAQLRPASAPEQPIICPGCFTAFAAELDPAAHKYLSAKCPDFYDTLLRFIVSEPVLDWDQRADHSVRILTHQFTACPRCSTLVDGYINIVIPRDLPPFDKVYNIACIVVAACLVPPGEEKLRTQKKPFRSGYWPSSPDRILPLGADLTVERLVHSATLYRGAVLLLTAMLQRYRPRVFEEILNPKHEFLLLRRVIHMLERAGECASAALDEYRRSRNRSSNSAATRMSDIAVVEALQPYKAYPYLLNIITYGIDCDGHDLPRFVFRYEAPVFRAIVSVLDHLSDITAWEPRLPDVAIAIYSRLDTADRLDPPAFIREAVADTVKRTEDPYVRLAIILPTVLKRRACFGPQCGKEIHQNPTGKAFSKCARCKAVQYCSKECQREDWKWKHGASHKELCDIWSEVFTIITAKEGNWNSPERVARALRAHSFPEERARRLTGWILGRDPETIPAAYAELLDNSIGSTVRPQTFDECRTAEEYLRVFEKATGTRYPPGTRLVPVPVSDSILSLGTPNKEGLIAISSDIDLEGIIQEDNGEWRSGPYMLKVVLPGRSA</sequence>
<proteinExistence type="predicted"/>
<dbReference type="Gene3D" id="6.10.140.2220">
    <property type="match status" value="1"/>
</dbReference>
<reference evidence="6 7" key="1">
    <citation type="journal article" date="2016" name="Mol. Biol. Evol.">
        <title>Comparative Genomics of Early-Diverging Mushroom-Forming Fungi Provides Insights into the Origins of Lignocellulose Decay Capabilities.</title>
        <authorList>
            <person name="Nagy L.G."/>
            <person name="Riley R."/>
            <person name="Tritt A."/>
            <person name="Adam C."/>
            <person name="Daum C."/>
            <person name="Floudas D."/>
            <person name="Sun H."/>
            <person name="Yadav J.S."/>
            <person name="Pangilinan J."/>
            <person name="Larsson K.H."/>
            <person name="Matsuura K."/>
            <person name="Barry K."/>
            <person name="Labutti K."/>
            <person name="Kuo R."/>
            <person name="Ohm R.A."/>
            <person name="Bhattacharya S.S."/>
            <person name="Shirouzu T."/>
            <person name="Yoshinaga Y."/>
            <person name="Martin F.M."/>
            <person name="Grigoriev I.V."/>
            <person name="Hibbett D.S."/>
        </authorList>
    </citation>
    <scope>NUCLEOTIDE SEQUENCE [LARGE SCALE GENOMIC DNA]</scope>
    <source>
        <strain evidence="6 7">HHB12029</strain>
    </source>
</reference>
<feature type="domain" description="MYND-type" evidence="5">
    <location>
        <begin position="367"/>
        <end position="416"/>
    </location>
</feature>
<dbReference type="Proteomes" id="UP000077266">
    <property type="component" value="Unassembled WGS sequence"/>
</dbReference>
<dbReference type="AlphaFoldDB" id="A0A165HJ46"/>
<keyword evidence="1" id="KW-0479">Metal-binding</keyword>
<evidence type="ECO:0000256" key="4">
    <source>
        <dbReference type="PROSITE-ProRule" id="PRU00134"/>
    </source>
</evidence>
<accession>A0A165HJ46</accession>
<dbReference type="Pfam" id="PF01753">
    <property type="entry name" value="zf-MYND"/>
    <property type="match status" value="1"/>
</dbReference>
<evidence type="ECO:0000256" key="1">
    <source>
        <dbReference type="ARBA" id="ARBA00022723"/>
    </source>
</evidence>
<evidence type="ECO:0000313" key="6">
    <source>
        <dbReference type="EMBL" id="KZV92046.1"/>
    </source>
</evidence>
<dbReference type="GO" id="GO:0008270">
    <property type="term" value="F:zinc ion binding"/>
    <property type="evidence" value="ECO:0007669"/>
    <property type="project" value="UniProtKB-KW"/>
</dbReference>
<protein>
    <recommendedName>
        <fullName evidence="5">MYND-type domain-containing protein</fullName>
    </recommendedName>
</protein>
<keyword evidence="7" id="KW-1185">Reference proteome</keyword>